<accession>A0ACB9EHW9</accession>
<comment type="caution">
    <text evidence="1">The sequence shown here is derived from an EMBL/GenBank/DDBJ whole genome shotgun (WGS) entry which is preliminary data.</text>
</comment>
<keyword evidence="2" id="KW-1185">Reference proteome</keyword>
<organism evidence="1 2">
    <name type="scientific">Arctium lappa</name>
    <name type="common">Greater burdock</name>
    <name type="synonym">Lappa major</name>
    <dbReference type="NCBI Taxonomy" id="4217"/>
    <lineage>
        <taxon>Eukaryota</taxon>
        <taxon>Viridiplantae</taxon>
        <taxon>Streptophyta</taxon>
        <taxon>Embryophyta</taxon>
        <taxon>Tracheophyta</taxon>
        <taxon>Spermatophyta</taxon>
        <taxon>Magnoliopsida</taxon>
        <taxon>eudicotyledons</taxon>
        <taxon>Gunneridae</taxon>
        <taxon>Pentapetalae</taxon>
        <taxon>asterids</taxon>
        <taxon>campanulids</taxon>
        <taxon>Asterales</taxon>
        <taxon>Asteraceae</taxon>
        <taxon>Carduoideae</taxon>
        <taxon>Cardueae</taxon>
        <taxon>Arctiinae</taxon>
        <taxon>Arctium</taxon>
    </lineage>
</organism>
<name>A0ACB9EHW9_ARCLA</name>
<evidence type="ECO:0000313" key="1">
    <source>
        <dbReference type="EMBL" id="KAI3758052.1"/>
    </source>
</evidence>
<evidence type="ECO:0000313" key="2">
    <source>
        <dbReference type="Proteomes" id="UP001055879"/>
    </source>
</evidence>
<sequence length="192" mass="21942">MEKLNPLLTHECSKEEDEDDTLSLSDLPMYCDHNIEFWVEDSNMISNDQDFEFLSEMMITSSHQTSSKPIVFCGKIIHVSPQKIESKKQQIRCIGTNVGRKVKVSVLNPATKSRWFLFMIGSRFPVKKMHIGDLRKRRSSGRRRKSNNGYSSSDEGDNRRRRFRGFLRFFGCGGGGGRGGSDDDDVTPCKQH</sequence>
<dbReference type="EMBL" id="CM042048">
    <property type="protein sequence ID" value="KAI3758052.1"/>
    <property type="molecule type" value="Genomic_DNA"/>
</dbReference>
<proteinExistence type="predicted"/>
<gene>
    <name evidence="1" type="ORF">L6452_05599</name>
</gene>
<reference evidence="2" key="1">
    <citation type="journal article" date="2022" name="Mol. Ecol. Resour.">
        <title>The genomes of chicory, endive, great burdock and yacon provide insights into Asteraceae palaeo-polyploidization history and plant inulin production.</title>
        <authorList>
            <person name="Fan W."/>
            <person name="Wang S."/>
            <person name="Wang H."/>
            <person name="Wang A."/>
            <person name="Jiang F."/>
            <person name="Liu H."/>
            <person name="Zhao H."/>
            <person name="Xu D."/>
            <person name="Zhang Y."/>
        </authorList>
    </citation>
    <scope>NUCLEOTIDE SEQUENCE [LARGE SCALE GENOMIC DNA]</scope>
    <source>
        <strain evidence="2">cv. Niubang</strain>
    </source>
</reference>
<dbReference type="Proteomes" id="UP001055879">
    <property type="component" value="Linkage Group LG02"/>
</dbReference>
<reference evidence="1 2" key="2">
    <citation type="journal article" date="2022" name="Mol. Ecol. Resour.">
        <title>The genomes of chicory, endive, great burdock and yacon provide insights into Asteraceae paleo-polyploidization history and plant inulin production.</title>
        <authorList>
            <person name="Fan W."/>
            <person name="Wang S."/>
            <person name="Wang H."/>
            <person name="Wang A."/>
            <person name="Jiang F."/>
            <person name="Liu H."/>
            <person name="Zhao H."/>
            <person name="Xu D."/>
            <person name="Zhang Y."/>
        </authorList>
    </citation>
    <scope>NUCLEOTIDE SEQUENCE [LARGE SCALE GENOMIC DNA]</scope>
    <source>
        <strain evidence="2">cv. Niubang</strain>
    </source>
</reference>
<protein>
    <submittedName>
        <fullName evidence="1">Uncharacterized protein</fullName>
    </submittedName>
</protein>